<dbReference type="RefSeq" id="WP_022347107.1">
    <property type="nucleotide sequence ID" value="NZ_JGCY01000408.1"/>
</dbReference>
<dbReference type="InterPro" id="IPR042278">
    <property type="entry name" value="Mfa-like_1_N"/>
</dbReference>
<comment type="caution">
    <text evidence="1">The sequence shown here is derived from an EMBL/GenBank/DDBJ whole genome shotgun (WGS) entry which is preliminary data.</text>
</comment>
<dbReference type="Proteomes" id="UP000020529">
    <property type="component" value="Unassembled WGS sequence"/>
</dbReference>
<sequence length="336" mass="35587">MKKILFAAVAAMAITGCSQNEEIEKAVQPVEISFNTAVSKTTRATTLVNSAFTKFTAYAYSTTEAFANATKVNALISGAEFTKGENSAWGSGNSVFYWPATDQVSFFAFSPNTKEQLSWGAAVAETAPTLTYTVKDAVKDQEDLVVAEVMNKQKATSGSTGAVALNFKHALTKVGFKIKGEGSGVTYTLNKIVINAKKKGVYTYATSTTDETTLGTWTIPSDVTANTAYTVEPTKALSITGADNGGTANETLVGADYTAMLIPQDLTGVTFEIYYKAEAGGAILCDKTTTPEKITFADGTWTAGQSVAYVLTLKGVEKMSITGSVADSWDFTDTPK</sequence>
<organism evidence="1 2">
    <name type="scientific">Bacteroides fragilis str. 3988T(B)14</name>
    <dbReference type="NCBI Taxonomy" id="1339315"/>
    <lineage>
        <taxon>Bacteria</taxon>
        <taxon>Pseudomonadati</taxon>
        <taxon>Bacteroidota</taxon>
        <taxon>Bacteroidia</taxon>
        <taxon>Bacteroidales</taxon>
        <taxon>Bacteroidaceae</taxon>
        <taxon>Bacteroides</taxon>
    </lineage>
</organism>
<dbReference type="Pfam" id="PF13149">
    <property type="entry name" value="Mfa_like_1"/>
    <property type="match status" value="1"/>
</dbReference>
<dbReference type="CDD" id="cd13121">
    <property type="entry name" value="BF2867_like_C"/>
    <property type="match status" value="1"/>
</dbReference>
<protein>
    <recommendedName>
        <fullName evidence="3">Fimbrillin family protein</fullName>
    </recommendedName>
</protein>
<dbReference type="PATRIC" id="fig|1339315.3.peg.4546"/>
<dbReference type="AlphaFoldDB" id="A0A015VVQ3"/>
<proteinExistence type="predicted"/>
<dbReference type="EMBL" id="JGCY01000408">
    <property type="protein sequence ID" value="EXY72310.1"/>
    <property type="molecule type" value="Genomic_DNA"/>
</dbReference>
<name>A0A015VVQ3_BACFG</name>
<dbReference type="Gene3D" id="2.60.40.2620">
    <property type="entry name" value="Fimbrillin-like"/>
    <property type="match status" value="1"/>
</dbReference>
<reference evidence="1 2" key="1">
    <citation type="submission" date="2014-02" db="EMBL/GenBank/DDBJ databases">
        <authorList>
            <person name="Sears C."/>
            <person name="Carroll K."/>
            <person name="Sack B.R."/>
            <person name="Qadri F."/>
            <person name="Myers L.L."/>
            <person name="Chung G.-T."/>
            <person name="Escheverria P."/>
            <person name="Fraser C.M."/>
            <person name="Sadzewicz L."/>
            <person name="Shefchek K.A."/>
            <person name="Tallon L."/>
            <person name="Das S.P."/>
            <person name="Daugherty S."/>
            <person name="Mongodin E.F."/>
        </authorList>
    </citation>
    <scope>NUCLEOTIDE SEQUENCE [LARGE SCALE GENOMIC DNA]</scope>
    <source>
        <strain evidence="2">3988T(B)14</strain>
    </source>
</reference>
<dbReference type="CDD" id="cd13120">
    <property type="entry name" value="BF2867_like_N"/>
    <property type="match status" value="1"/>
</dbReference>
<gene>
    <name evidence="1" type="ORF">M124_3916</name>
</gene>
<dbReference type="InterPro" id="IPR025049">
    <property type="entry name" value="Mfa-like_1"/>
</dbReference>
<dbReference type="PROSITE" id="PS51257">
    <property type="entry name" value="PROKAR_LIPOPROTEIN"/>
    <property type="match status" value="1"/>
</dbReference>
<accession>A0A015VVQ3</accession>
<evidence type="ECO:0000313" key="1">
    <source>
        <dbReference type="EMBL" id="EXY72310.1"/>
    </source>
</evidence>
<evidence type="ECO:0000313" key="2">
    <source>
        <dbReference type="Proteomes" id="UP000020529"/>
    </source>
</evidence>
<evidence type="ECO:0008006" key="3">
    <source>
        <dbReference type="Google" id="ProtNLM"/>
    </source>
</evidence>